<accession>A0ABV8B9J8</accession>
<dbReference type="RefSeq" id="WP_377918261.1">
    <property type="nucleotide sequence ID" value="NZ_JBHRZT010000072.1"/>
</dbReference>
<keyword evidence="3" id="KW-1185">Reference proteome</keyword>
<keyword evidence="1" id="KW-0472">Membrane</keyword>
<evidence type="ECO:0008006" key="4">
    <source>
        <dbReference type="Google" id="ProtNLM"/>
    </source>
</evidence>
<keyword evidence="1" id="KW-0812">Transmembrane</keyword>
<name>A0ABV8B9J8_9BACI</name>
<gene>
    <name evidence="2" type="ORF">ACFOU2_21325</name>
</gene>
<feature type="transmembrane region" description="Helical" evidence="1">
    <location>
        <begin position="13"/>
        <end position="30"/>
    </location>
</feature>
<proteinExistence type="predicted"/>
<feature type="transmembrane region" description="Helical" evidence="1">
    <location>
        <begin position="37"/>
        <end position="53"/>
    </location>
</feature>
<evidence type="ECO:0000256" key="1">
    <source>
        <dbReference type="SAM" id="Phobius"/>
    </source>
</evidence>
<dbReference type="EMBL" id="JBHRZT010000072">
    <property type="protein sequence ID" value="MFC3885876.1"/>
    <property type="molecule type" value="Genomic_DNA"/>
</dbReference>
<evidence type="ECO:0000313" key="3">
    <source>
        <dbReference type="Proteomes" id="UP001595752"/>
    </source>
</evidence>
<keyword evidence="1" id="KW-1133">Transmembrane helix</keyword>
<organism evidence="2 3">
    <name type="scientific">Bacillus songklensis</name>
    <dbReference type="NCBI Taxonomy" id="1069116"/>
    <lineage>
        <taxon>Bacteria</taxon>
        <taxon>Bacillati</taxon>
        <taxon>Bacillota</taxon>
        <taxon>Bacilli</taxon>
        <taxon>Bacillales</taxon>
        <taxon>Bacillaceae</taxon>
        <taxon>Bacillus</taxon>
    </lineage>
</organism>
<sequence length="95" mass="10867">MDFPTIHTNFWDAVIGVPIVLILTQLIKIFLKVKRKFIPTIALIIGLIISVFFSHPHNLIAGIFMGFFYGYAAIGSYSSLKTTILSFRKDKRTYR</sequence>
<protein>
    <recommendedName>
        <fullName evidence="4">Holin</fullName>
    </recommendedName>
</protein>
<comment type="caution">
    <text evidence="2">The sequence shown here is derived from an EMBL/GenBank/DDBJ whole genome shotgun (WGS) entry which is preliminary data.</text>
</comment>
<dbReference type="Proteomes" id="UP001595752">
    <property type="component" value="Unassembled WGS sequence"/>
</dbReference>
<evidence type="ECO:0000313" key="2">
    <source>
        <dbReference type="EMBL" id="MFC3885876.1"/>
    </source>
</evidence>
<feature type="transmembrane region" description="Helical" evidence="1">
    <location>
        <begin position="59"/>
        <end position="80"/>
    </location>
</feature>
<reference evidence="3" key="1">
    <citation type="journal article" date="2019" name="Int. J. Syst. Evol. Microbiol.">
        <title>The Global Catalogue of Microorganisms (GCM) 10K type strain sequencing project: providing services to taxonomists for standard genome sequencing and annotation.</title>
        <authorList>
            <consortium name="The Broad Institute Genomics Platform"/>
            <consortium name="The Broad Institute Genome Sequencing Center for Infectious Disease"/>
            <person name="Wu L."/>
            <person name="Ma J."/>
        </authorList>
    </citation>
    <scope>NUCLEOTIDE SEQUENCE [LARGE SCALE GENOMIC DNA]</scope>
    <source>
        <strain evidence="3">CCUG 61889</strain>
    </source>
</reference>